<feature type="compositionally biased region" description="Basic residues" evidence="1">
    <location>
        <begin position="156"/>
        <end position="165"/>
    </location>
</feature>
<evidence type="ECO:0000313" key="2">
    <source>
        <dbReference type="EMBL" id="KAJ1126031.1"/>
    </source>
</evidence>
<reference evidence="2" key="1">
    <citation type="journal article" date="2022" name="bioRxiv">
        <title>Sequencing and chromosome-scale assembly of the giantPleurodeles waltlgenome.</title>
        <authorList>
            <person name="Brown T."/>
            <person name="Elewa A."/>
            <person name="Iarovenko S."/>
            <person name="Subramanian E."/>
            <person name="Araus A.J."/>
            <person name="Petzold A."/>
            <person name="Susuki M."/>
            <person name="Suzuki K.-i.T."/>
            <person name="Hayashi T."/>
            <person name="Toyoda A."/>
            <person name="Oliveira C."/>
            <person name="Osipova E."/>
            <person name="Leigh N.D."/>
            <person name="Simon A."/>
            <person name="Yun M.H."/>
        </authorList>
    </citation>
    <scope>NUCLEOTIDE SEQUENCE</scope>
    <source>
        <strain evidence="2">20211129_DDA</strain>
        <tissue evidence="2">Liver</tissue>
    </source>
</reference>
<evidence type="ECO:0000256" key="1">
    <source>
        <dbReference type="SAM" id="MobiDB-lite"/>
    </source>
</evidence>
<comment type="caution">
    <text evidence="2">The sequence shown here is derived from an EMBL/GenBank/DDBJ whole genome shotgun (WGS) entry which is preliminary data.</text>
</comment>
<gene>
    <name evidence="2" type="ORF">NDU88_004444</name>
</gene>
<organism evidence="2 3">
    <name type="scientific">Pleurodeles waltl</name>
    <name type="common">Iberian ribbed newt</name>
    <dbReference type="NCBI Taxonomy" id="8319"/>
    <lineage>
        <taxon>Eukaryota</taxon>
        <taxon>Metazoa</taxon>
        <taxon>Chordata</taxon>
        <taxon>Craniata</taxon>
        <taxon>Vertebrata</taxon>
        <taxon>Euteleostomi</taxon>
        <taxon>Amphibia</taxon>
        <taxon>Batrachia</taxon>
        <taxon>Caudata</taxon>
        <taxon>Salamandroidea</taxon>
        <taxon>Salamandridae</taxon>
        <taxon>Pleurodelinae</taxon>
        <taxon>Pleurodeles</taxon>
    </lineage>
</organism>
<sequence>MPLSLPDRMPEVIAHAGTEEMSDTLNKILGAIEDSKLTLQQDIGKVTAKLGLLHADHQKLTDKVQEVETARAHRVPVQRPQPGRLPLSFVAKLLHYRDRDLQLKRAHVAGPFMVEGGQAMVFPDFSAAVPHIQQILKKHGPGLNDIDQARLGPHNGKTKKRKRLRQFSAKNDGVFPERGFPARLTRPSATQSEEGKKLSLQAAASLTDPDLSDGRGARTDRDHDSDTHLSDLDSQASAPEDLS</sequence>
<dbReference type="AlphaFoldDB" id="A0AAV7PCS9"/>
<dbReference type="Gene3D" id="3.30.70.1820">
    <property type="entry name" value="L1 transposable element, RRM domain"/>
    <property type="match status" value="1"/>
</dbReference>
<feature type="region of interest" description="Disordered" evidence="1">
    <location>
        <begin position="141"/>
        <end position="243"/>
    </location>
</feature>
<proteinExistence type="predicted"/>
<name>A0AAV7PCS9_PLEWA</name>
<evidence type="ECO:0000313" key="3">
    <source>
        <dbReference type="Proteomes" id="UP001066276"/>
    </source>
</evidence>
<dbReference type="EMBL" id="JANPWB010000011">
    <property type="protein sequence ID" value="KAJ1126031.1"/>
    <property type="molecule type" value="Genomic_DNA"/>
</dbReference>
<protein>
    <submittedName>
        <fullName evidence="2">Uncharacterized protein</fullName>
    </submittedName>
</protein>
<dbReference type="Proteomes" id="UP001066276">
    <property type="component" value="Chromosome 7"/>
</dbReference>
<feature type="compositionally biased region" description="Basic and acidic residues" evidence="1">
    <location>
        <begin position="212"/>
        <end position="231"/>
    </location>
</feature>
<accession>A0AAV7PCS9</accession>
<keyword evidence="3" id="KW-1185">Reference proteome</keyword>